<dbReference type="PROSITE" id="PS50011">
    <property type="entry name" value="PROTEIN_KINASE_DOM"/>
    <property type="match status" value="1"/>
</dbReference>
<dbReference type="EMBL" id="CAJNOQ010000946">
    <property type="protein sequence ID" value="CAF0853650.1"/>
    <property type="molecule type" value="Genomic_DNA"/>
</dbReference>
<dbReference type="Pfam" id="PF18190">
    <property type="entry name" value="Plk4_PB1"/>
    <property type="match status" value="1"/>
</dbReference>
<dbReference type="FunFam" id="3.30.200.20:FF:000042">
    <property type="entry name" value="Aurora kinase A"/>
    <property type="match status" value="1"/>
</dbReference>
<dbReference type="InterPro" id="IPR033699">
    <property type="entry name" value="POLO_box_Plk4_1"/>
</dbReference>
<dbReference type="Gene3D" id="3.30.1120.120">
    <property type="match status" value="1"/>
</dbReference>
<keyword evidence="2" id="KW-0963">Cytoplasm</keyword>
<evidence type="ECO:0000313" key="16">
    <source>
        <dbReference type="Proteomes" id="UP000663829"/>
    </source>
</evidence>
<evidence type="ECO:0000256" key="4">
    <source>
        <dbReference type="ARBA" id="ARBA00022679"/>
    </source>
</evidence>
<evidence type="ECO:0008006" key="17">
    <source>
        <dbReference type="Google" id="ProtNLM"/>
    </source>
</evidence>
<dbReference type="InterPro" id="IPR046437">
    <property type="entry name" value="Ser_Thr-PK_POLO_box_1_sf"/>
</dbReference>
<dbReference type="GO" id="GO:0004674">
    <property type="term" value="F:protein serine/threonine kinase activity"/>
    <property type="evidence" value="ECO:0007669"/>
    <property type="project" value="UniProtKB-KW"/>
</dbReference>
<reference evidence="12" key="1">
    <citation type="submission" date="2021-02" db="EMBL/GenBank/DDBJ databases">
        <authorList>
            <person name="Nowell W R."/>
        </authorList>
    </citation>
    <scope>NUCLEOTIDE SEQUENCE</scope>
</reference>
<evidence type="ECO:0000259" key="9">
    <source>
        <dbReference type="PROSITE" id="PS50011"/>
    </source>
</evidence>
<dbReference type="EMBL" id="CAJOBC010000946">
    <property type="protein sequence ID" value="CAF3641376.1"/>
    <property type="molecule type" value="Genomic_DNA"/>
</dbReference>
<dbReference type="GO" id="GO:0005634">
    <property type="term" value="C:nucleus"/>
    <property type="evidence" value="ECO:0007669"/>
    <property type="project" value="TreeGrafter"/>
</dbReference>
<keyword evidence="5 8" id="KW-0547">Nucleotide-binding</keyword>
<comment type="caution">
    <text evidence="12">The sequence shown here is derived from an EMBL/GenBank/DDBJ whole genome shotgun (WGS) entry which is preliminary data.</text>
</comment>
<dbReference type="Pfam" id="PF18409">
    <property type="entry name" value="Plk4_PB2"/>
    <property type="match status" value="1"/>
</dbReference>
<evidence type="ECO:0000313" key="13">
    <source>
        <dbReference type="EMBL" id="CAF0868190.1"/>
    </source>
</evidence>
<dbReference type="PROSITE" id="PS51984">
    <property type="entry name" value="CPB1"/>
    <property type="match status" value="1"/>
</dbReference>
<feature type="binding site" evidence="8">
    <location>
        <position position="51"/>
    </location>
    <ligand>
        <name>ATP</name>
        <dbReference type="ChEBI" id="CHEBI:30616"/>
    </ligand>
</feature>
<organism evidence="12 16">
    <name type="scientific">Didymodactylos carnosus</name>
    <dbReference type="NCBI Taxonomy" id="1234261"/>
    <lineage>
        <taxon>Eukaryota</taxon>
        <taxon>Metazoa</taxon>
        <taxon>Spiralia</taxon>
        <taxon>Gnathifera</taxon>
        <taxon>Rotifera</taxon>
        <taxon>Eurotatoria</taxon>
        <taxon>Bdelloidea</taxon>
        <taxon>Philodinida</taxon>
        <taxon>Philodinidae</taxon>
        <taxon>Didymodactylos</taxon>
    </lineage>
</organism>
<dbReference type="OrthoDB" id="10004143at2759"/>
<dbReference type="InterPro" id="IPR000719">
    <property type="entry name" value="Prot_kinase_dom"/>
</dbReference>
<comment type="subcellular location">
    <subcellularLocation>
        <location evidence="1">Cytoplasm</location>
    </subcellularLocation>
</comment>
<evidence type="ECO:0000313" key="12">
    <source>
        <dbReference type="EMBL" id="CAF0853650.1"/>
    </source>
</evidence>
<evidence type="ECO:0000256" key="2">
    <source>
        <dbReference type="ARBA" id="ARBA00022490"/>
    </source>
</evidence>
<dbReference type="SMART" id="SM00220">
    <property type="entry name" value="S_TKc"/>
    <property type="match status" value="1"/>
</dbReference>
<gene>
    <name evidence="12" type="ORF">GPM918_LOCUS6209</name>
    <name evidence="13" type="ORF">OVA965_LOCUS7990</name>
    <name evidence="14" type="ORF">SRO942_LOCUS6209</name>
    <name evidence="15" type="ORF">TMI583_LOCUS7986</name>
</gene>
<evidence type="ECO:0000313" key="14">
    <source>
        <dbReference type="EMBL" id="CAF3641376.1"/>
    </source>
</evidence>
<accession>A0A813WBQ9</accession>
<proteinExistence type="predicted"/>
<dbReference type="SUPFAM" id="SSF56112">
    <property type="entry name" value="Protein kinase-like (PK-like)"/>
    <property type="match status" value="1"/>
</dbReference>
<dbReference type="AlphaFoldDB" id="A0A813WBQ9"/>
<dbReference type="InterPro" id="IPR047108">
    <property type="entry name" value="Plk4-like_POLO_box_2_sf"/>
</dbReference>
<feature type="domain" description="Protein kinase" evidence="9">
    <location>
        <begin position="22"/>
        <end position="298"/>
    </location>
</feature>
<evidence type="ECO:0000256" key="3">
    <source>
        <dbReference type="ARBA" id="ARBA00022527"/>
    </source>
</evidence>
<dbReference type="PANTHER" id="PTHR24345">
    <property type="entry name" value="SERINE/THREONINE-PROTEIN KINASE PLK"/>
    <property type="match status" value="1"/>
</dbReference>
<dbReference type="PANTHER" id="PTHR24345:SF91">
    <property type="entry name" value="SERINE_THREONINE-PROTEIN KINASE PLK4"/>
    <property type="match status" value="1"/>
</dbReference>
<dbReference type="Pfam" id="PF00069">
    <property type="entry name" value="Pkinase"/>
    <property type="match status" value="1"/>
</dbReference>
<dbReference type="Proteomes" id="UP000681722">
    <property type="component" value="Unassembled WGS sequence"/>
</dbReference>
<dbReference type="Gene3D" id="3.30.1120.130">
    <property type="match status" value="1"/>
</dbReference>
<dbReference type="Gene3D" id="1.10.510.10">
    <property type="entry name" value="Transferase(Phosphotransferase) domain 1"/>
    <property type="match status" value="2"/>
</dbReference>
<dbReference type="InterPro" id="IPR011009">
    <property type="entry name" value="Kinase-like_dom_sf"/>
</dbReference>
<evidence type="ECO:0000256" key="8">
    <source>
        <dbReference type="PROSITE-ProRule" id="PRU10141"/>
    </source>
</evidence>
<evidence type="ECO:0000256" key="7">
    <source>
        <dbReference type="ARBA" id="ARBA00022840"/>
    </source>
</evidence>
<name>A0A813WBQ9_9BILA</name>
<feature type="domain" description="Cryptic POLO box 2 (CPB2)" evidence="11">
    <location>
        <begin position="389"/>
        <end position="510"/>
    </location>
</feature>
<keyword evidence="7 8" id="KW-0067">ATP-binding</keyword>
<evidence type="ECO:0000313" key="15">
    <source>
        <dbReference type="EMBL" id="CAF3652998.1"/>
    </source>
</evidence>
<dbReference type="Proteomes" id="UP000677228">
    <property type="component" value="Unassembled WGS sequence"/>
</dbReference>
<dbReference type="EMBL" id="CAJOBA010002624">
    <property type="protein sequence ID" value="CAF3652998.1"/>
    <property type="molecule type" value="Genomic_DNA"/>
</dbReference>
<protein>
    <recommendedName>
        <fullName evidence="17">Serine/threonine-protein kinase PLK4</fullName>
    </recommendedName>
</protein>
<evidence type="ECO:0000256" key="1">
    <source>
        <dbReference type="ARBA" id="ARBA00004496"/>
    </source>
</evidence>
<dbReference type="GO" id="GO:0005737">
    <property type="term" value="C:cytoplasm"/>
    <property type="evidence" value="ECO:0007669"/>
    <property type="project" value="UniProtKB-SubCell"/>
</dbReference>
<evidence type="ECO:0000256" key="5">
    <source>
        <dbReference type="ARBA" id="ARBA00022741"/>
    </source>
</evidence>
<keyword evidence="6" id="KW-0418">Kinase</keyword>
<dbReference type="Proteomes" id="UP000682733">
    <property type="component" value="Unassembled WGS sequence"/>
</dbReference>
<dbReference type="GO" id="GO:0005524">
    <property type="term" value="F:ATP binding"/>
    <property type="evidence" value="ECO:0007669"/>
    <property type="project" value="UniProtKB-UniRule"/>
</dbReference>
<evidence type="ECO:0000256" key="6">
    <source>
        <dbReference type="ARBA" id="ARBA00022777"/>
    </source>
</evidence>
<evidence type="ECO:0000259" key="10">
    <source>
        <dbReference type="PROSITE" id="PS51984"/>
    </source>
</evidence>
<dbReference type="InterPro" id="IPR033698">
    <property type="entry name" value="POLO_box_Plk4_2"/>
</dbReference>
<dbReference type="PROSITE" id="PS51985">
    <property type="entry name" value="CPB2"/>
    <property type="match status" value="1"/>
</dbReference>
<dbReference type="EMBL" id="CAJNOK010002623">
    <property type="protein sequence ID" value="CAF0868190.1"/>
    <property type="molecule type" value="Genomic_DNA"/>
</dbReference>
<sequence>MQHEWSPHSCYFCKNQEPFKNYQKYELIGQGGFAKVYRGKRLCDNYDIALKIIDKHQLKLKNAQSRVNEEVQIHYTLRNPLVVQLLEVFEDESEICLILELCACDMQNYLNSRQTFTEDEIGKPPFDDHDVLSTLKRVASVSYELPHELSFEAKDLICKILQKDTKKRLTLLQIINHPFFLVKEHSVHSITSLKKNMSTDSDISLSPSLLRPSSFQRPYYSNTSGISVSLNQHQSQSLATMNSSSHSSKLNTLLPPLHLTKTQSNLSHNSKKNIHNVLVKLNTQRLDSRHVTTKNNILDILSNGEVVIQHIVDSKGTKRVVDIFRVSANGEKIINYRPDKHHYSSCFENIEQLSLPDNYEEFTFDNLPEKLWHKYQRALKFVNIIRSLRSKIIMFTKDTKCRLMETTIEFDVLFYANDAKISIYRKNLDDINSPLEIKYVDGKVTSTLMYDDVVQSSVDQLNISTETKQMIDKAIKLRENCLMKNCILEEHHAQFPGGSTFPAIFGEKPK</sequence>
<keyword evidence="4" id="KW-0808">Transferase</keyword>
<keyword evidence="3" id="KW-0723">Serine/threonine-protein kinase</keyword>
<dbReference type="Proteomes" id="UP000663829">
    <property type="component" value="Unassembled WGS sequence"/>
</dbReference>
<dbReference type="PROSITE" id="PS00107">
    <property type="entry name" value="PROTEIN_KINASE_ATP"/>
    <property type="match status" value="1"/>
</dbReference>
<evidence type="ECO:0000259" key="11">
    <source>
        <dbReference type="PROSITE" id="PS51985"/>
    </source>
</evidence>
<feature type="domain" description="Cryptic POLO box 1 (CPB1)" evidence="10">
    <location>
        <begin position="273"/>
        <end position="388"/>
    </location>
</feature>
<dbReference type="InterPro" id="IPR017441">
    <property type="entry name" value="Protein_kinase_ATP_BS"/>
</dbReference>
<keyword evidence="16" id="KW-1185">Reference proteome</keyword>